<feature type="active site" evidence="16">
    <location>
        <position position="201"/>
    </location>
</feature>
<dbReference type="EMBL" id="DSRU01000230">
    <property type="protein sequence ID" value="HFM99212.1"/>
    <property type="molecule type" value="Genomic_DNA"/>
</dbReference>
<evidence type="ECO:0000256" key="15">
    <source>
        <dbReference type="ARBA" id="ARBA00048914"/>
    </source>
</evidence>
<dbReference type="GO" id="GO:0009252">
    <property type="term" value="P:peptidoglycan biosynthetic process"/>
    <property type="evidence" value="ECO:0007669"/>
    <property type="project" value="UniProtKB-UniRule"/>
</dbReference>
<dbReference type="GO" id="GO:0071949">
    <property type="term" value="F:FAD binding"/>
    <property type="evidence" value="ECO:0007669"/>
    <property type="project" value="InterPro"/>
</dbReference>
<sequence>MTLSFDPPKLAVGDSEHSRKSSQCSLPEASHQAVPVSQDCLIKPDVSLAPFTSFRVGGAAEWYVAPRTIDDLAVSLSWANQQNLPITVLGSGSNLLISDRGLPGLVVGTRRLRYNQFDAETGLVTVGAGEPLPKLAWQAADRGMKGLEWAVGIPGTVGGAVVMNAGAHGGCIAERLVSVDVLLPNGSIKTFAASELNFRYRTSMLQGQKGWLVTRATFQLQPGFDPAAMNTMTGQHLEHRRTTQPYHLPSCGSVFRNPSEYKAGWLIEQAGLKGHRIGGAEVAQRHANFILNCGNATATDIFRLIYHVQQHVQDQWSLLLEPEVKILGEFQPA</sequence>
<evidence type="ECO:0000256" key="7">
    <source>
        <dbReference type="ARBA" id="ARBA00022630"/>
    </source>
</evidence>
<dbReference type="EC" id="1.3.1.98" evidence="16"/>
<evidence type="ECO:0000256" key="2">
    <source>
        <dbReference type="ARBA" id="ARBA00003921"/>
    </source>
</evidence>
<keyword evidence="8 16" id="KW-0274">FAD</keyword>
<evidence type="ECO:0000256" key="13">
    <source>
        <dbReference type="ARBA" id="ARBA00023306"/>
    </source>
</evidence>
<dbReference type="InterPro" id="IPR016166">
    <property type="entry name" value="FAD-bd_PCMH"/>
</dbReference>
<comment type="caution">
    <text evidence="19">The sequence shown here is derived from an EMBL/GenBank/DDBJ whole genome shotgun (WGS) entry which is preliminary data.</text>
</comment>
<name>A0A7C3PEF2_9CYAN</name>
<evidence type="ECO:0000256" key="1">
    <source>
        <dbReference type="ARBA" id="ARBA00001974"/>
    </source>
</evidence>
<dbReference type="SUPFAM" id="SSF56176">
    <property type="entry name" value="FAD-binding/transporter-associated domain-like"/>
    <property type="match status" value="1"/>
</dbReference>
<dbReference type="PROSITE" id="PS51387">
    <property type="entry name" value="FAD_PCMH"/>
    <property type="match status" value="1"/>
</dbReference>
<feature type="active site" evidence="16">
    <location>
        <position position="323"/>
    </location>
</feature>
<dbReference type="NCBIfam" id="TIGR00179">
    <property type="entry name" value="murB"/>
    <property type="match status" value="1"/>
</dbReference>
<dbReference type="GO" id="GO:0008762">
    <property type="term" value="F:UDP-N-acetylmuramate dehydrogenase activity"/>
    <property type="evidence" value="ECO:0007669"/>
    <property type="project" value="UniProtKB-UniRule"/>
</dbReference>
<feature type="domain" description="FAD-binding PCMH-type" evidence="18">
    <location>
        <begin position="55"/>
        <end position="223"/>
    </location>
</feature>
<dbReference type="InterPro" id="IPR003170">
    <property type="entry name" value="MurB"/>
</dbReference>
<evidence type="ECO:0000256" key="17">
    <source>
        <dbReference type="SAM" id="MobiDB-lite"/>
    </source>
</evidence>
<keyword evidence="14 16" id="KW-0961">Cell wall biogenesis/degradation</keyword>
<comment type="function">
    <text evidence="2 16">Cell wall formation.</text>
</comment>
<dbReference type="SUPFAM" id="SSF56194">
    <property type="entry name" value="Uridine diphospho-N-Acetylenolpyruvylglucosamine reductase, MurB, C-terminal domain"/>
    <property type="match status" value="1"/>
</dbReference>
<dbReference type="UniPathway" id="UPA00219"/>
<dbReference type="GO" id="GO:0008360">
    <property type="term" value="P:regulation of cell shape"/>
    <property type="evidence" value="ECO:0007669"/>
    <property type="project" value="UniProtKB-KW"/>
</dbReference>
<dbReference type="InterPro" id="IPR006094">
    <property type="entry name" value="Oxid_FAD_bind_N"/>
</dbReference>
<evidence type="ECO:0000256" key="9">
    <source>
        <dbReference type="ARBA" id="ARBA00022857"/>
    </source>
</evidence>
<evidence type="ECO:0000256" key="3">
    <source>
        <dbReference type="ARBA" id="ARBA00004496"/>
    </source>
</evidence>
<comment type="cofactor">
    <cofactor evidence="1 16">
        <name>FAD</name>
        <dbReference type="ChEBI" id="CHEBI:57692"/>
    </cofactor>
</comment>
<dbReference type="InterPro" id="IPR016167">
    <property type="entry name" value="FAD-bd_PCMH_sub1"/>
</dbReference>
<gene>
    <name evidence="16 19" type="primary">murB</name>
    <name evidence="19" type="ORF">ENR64_15925</name>
</gene>
<dbReference type="PANTHER" id="PTHR21071">
    <property type="entry name" value="UDP-N-ACETYLENOLPYRUVOYLGLUCOSAMINE REDUCTASE"/>
    <property type="match status" value="1"/>
</dbReference>
<dbReference type="InterPro" id="IPR016169">
    <property type="entry name" value="FAD-bd_PCMH_sub2"/>
</dbReference>
<dbReference type="AlphaFoldDB" id="A0A7C3PEF2"/>
<keyword evidence="10 16" id="KW-0133">Cell shape</keyword>
<dbReference type="Gene3D" id="3.30.465.10">
    <property type="match status" value="1"/>
</dbReference>
<comment type="pathway">
    <text evidence="4 16">Cell wall biogenesis; peptidoglycan biosynthesis.</text>
</comment>
<dbReference type="InterPro" id="IPR036318">
    <property type="entry name" value="FAD-bd_PCMH-like_sf"/>
</dbReference>
<dbReference type="InterPro" id="IPR036635">
    <property type="entry name" value="MurB_C_sf"/>
</dbReference>
<dbReference type="InterPro" id="IPR011601">
    <property type="entry name" value="MurB_C"/>
</dbReference>
<keyword evidence="12 16" id="KW-0560">Oxidoreductase</keyword>
<keyword evidence="7 16" id="KW-0285">Flavoprotein</keyword>
<dbReference type="Pfam" id="PF02873">
    <property type="entry name" value="MurB_C"/>
    <property type="match status" value="1"/>
</dbReference>
<dbReference type="Gene3D" id="3.30.43.10">
    <property type="entry name" value="Uridine Diphospho-n-acetylenolpyruvylglucosamine Reductase, domain 2"/>
    <property type="match status" value="1"/>
</dbReference>
<keyword evidence="11 16" id="KW-0573">Peptidoglycan synthesis</keyword>
<keyword evidence="6 16" id="KW-0132">Cell division</keyword>
<evidence type="ECO:0000259" key="18">
    <source>
        <dbReference type="PROSITE" id="PS51387"/>
    </source>
</evidence>
<evidence type="ECO:0000256" key="10">
    <source>
        <dbReference type="ARBA" id="ARBA00022960"/>
    </source>
</evidence>
<comment type="subcellular location">
    <subcellularLocation>
        <location evidence="3 16">Cytoplasm</location>
    </subcellularLocation>
</comment>
<evidence type="ECO:0000256" key="16">
    <source>
        <dbReference type="HAMAP-Rule" id="MF_00037"/>
    </source>
</evidence>
<evidence type="ECO:0000256" key="6">
    <source>
        <dbReference type="ARBA" id="ARBA00022618"/>
    </source>
</evidence>
<proteinExistence type="inferred from homology"/>
<protein>
    <recommendedName>
        <fullName evidence="16">UDP-N-acetylenolpyruvoylglucosamine reductase</fullName>
        <ecNumber evidence="16">1.3.1.98</ecNumber>
    </recommendedName>
    <alternativeName>
        <fullName evidence="16">UDP-N-acetylmuramate dehydrogenase</fullName>
    </alternativeName>
</protein>
<reference evidence="19" key="1">
    <citation type="journal article" date="2020" name="mSystems">
        <title>Genome- and Community-Level Interaction Insights into Carbon Utilization and Element Cycling Functions of Hydrothermarchaeota in Hydrothermal Sediment.</title>
        <authorList>
            <person name="Zhou Z."/>
            <person name="Liu Y."/>
            <person name="Xu W."/>
            <person name="Pan J."/>
            <person name="Luo Z.H."/>
            <person name="Li M."/>
        </authorList>
    </citation>
    <scope>NUCLEOTIDE SEQUENCE [LARGE SCALE GENOMIC DNA]</scope>
    <source>
        <strain evidence="19">SpSt-418</strain>
    </source>
</reference>
<dbReference type="GO" id="GO:0051301">
    <property type="term" value="P:cell division"/>
    <property type="evidence" value="ECO:0007669"/>
    <property type="project" value="UniProtKB-KW"/>
</dbReference>
<keyword evidence="13 16" id="KW-0131">Cell cycle</keyword>
<evidence type="ECO:0000313" key="19">
    <source>
        <dbReference type="EMBL" id="HFM99212.1"/>
    </source>
</evidence>
<dbReference type="HAMAP" id="MF_00037">
    <property type="entry name" value="MurB"/>
    <property type="match status" value="1"/>
</dbReference>
<feature type="active site" description="Proton donor" evidence="16">
    <location>
        <position position="253"/>
    </location>
</feature>
<evidence type="ECO:0000256" key="11">
    <source>
        <dbReference type="ARBA" id="ARBA00022984"/>
    </source>
</evidence>
<feature type="region of interest" description="Disordered" evidence="17">
    <location>
        <begin position="1"/>
        <end position="28"/>
    </location>
</feature>
<organism evidence="19">
    <name type="scientific">Oscillatoriales cyanobacterium SpSt-418</name>
    <dbReference type="NCBI Taxonomy" id="2282169"/>
    <lineage>
        <taxon>Bacteria</taxon>
        <taxon>Bacillati</taxon>
        <taxon>Cyanobacteriota</taxon>
        <taxon>Cyanophyceae</taxon>
        <taxon>Oscillatoriophycideae</taxon>
        <taxon>Oscillatoriales</taxon>
    </lineage>
</organism>
<evidence type="ECO:0000256" key="5">
    <source>
        <dbReference type="ARBA" id="ARBA00022490"/>
    </source>
</evidence>
<evidence type="ECO:0000256" key="4">
    <source>
        <dbReference type="ARBA" id="ARBA00004752"/>
    </source>
</evidence>
<comment type="catalytic activity">
    <reaction evidence="15 16">
        <text>UDP-N-acetyl-alpha-D-muramate + NADP(+) = UDP-N-acetyl-3-O-(1-carboxyvinyl)-alpha-D-glucosamine + NADPH + H(+)</text>
        <dbReference type="Rhea" id="RHEA:12248"/>
        <dbReference type="ChEBI" id="CHEBI:15378"/>
        <dbReference type="ChEBI" id="CHEBI:57783"/>
        <dbReference type="ChEBI" id="CHEBI:58349"/>
        <dbReference type="ChEBI" id="CHEBI:68483"/>
        <dbReference type="ChEBI" id="CHEBI:70757"/>
        <dbReference type="EC" id="1.3.1.98"/>
    </reaction>
</comment>
<evidence type="ECO:0000256" key="14">
    <source>
        <dbReference type="ARBA" id="ARBA00023316"/>
    </source>
</evidence>
<comment type="similarity">
    <text evidence="16">Belongs to the MurB family.</text>
</comment>
<accession>A0A7C3PEF2</accession>
<dbReference type="Pfam" id="PF01565">
    <property type="entry name" value="FAD_binding_4"/>
    <property type="match status" value="1"/>
</dbReference>
<evidence type="ECO:0000256" key="8">
    <source>
        <dbReference type="ARBA" id="ARBA00022827"/>
    </source>
</evidence>
<keyword evidence="5 16" id="KW-0963">Cytoplasm</keyword>
<dbReference type="PANTHER" id="PTHR21071:SF4">
    <property type="entry name" value="UDP-N-ACETYLENOLPYRUVOYLGLUCOSAMINE REDUCTASE"/>
    <property type="match status" value="1"/>
</dbReference>
<evidence type="ECO:0000256" key="12">
    <source>
        <dbReference type="ARBA" id="ARBA00023002"/>
    </source>
</evidence>
<keyword evidence="9 16" id="KW-0521">NADP</keyword>
<dbReference type="GO" id="GO:0071555">
    <property type="term" value="P:cell wall organization"/>
    <property type="evidence" value="ECO:0007669"/>
    <property type="project" value="UniProtKB-KW"/>
</dbReference>
<dbReference type="NCBIfam" id="NF010480">
    <property type="entry name" value="PRK13905.1"/>
    <property type="match status" value="1"/>
</dbReference>
<dbReference type="Gene3D" id="3.90.78.10">
    <property type="entry name" value="UDP-N-acetylenolpyruvoylglucosamine reductase, C-terminal domain"/>
    <property type="match status" value="1"/>
</dbReference>
<dbReference type="GO" id="GO:0005829">
    <property type="term" value="C:cytosol"/>
    <property type="evidence" value="ECO:0007669"/>
    <property type="project" value="TreeGrafter"/>
</dbReference>